<feature type="domain" description="Thioredoxin" evidence="11">
    <location>
        <begin position="131"/>
        <end position="276"/>
    </location>
</feature>
<dbReference type="InterPro" id="IPR036249">
    <property type="entry name" value="Thioredoxin-like_sf"/>
</dbReference>
<keyword evidence="13" id="KW-1185">Reference proteome</keyword>
<dbReference type="NCBIfam" id="TIGR01126">
    <property type="entry name" value="pdi_dom"/>
    <property type="match status" value="1"/>
</dbReference>
<evidence type="ECO:0000256" key="7">
    <source>
        <dbReference type="ARBA" id="ARBA00023235"/>
    </source>
</evidence>
<dbReference type="GO" id="GO:0005783">
    <property type="term" value="C:endoplasmic reticulum"/>
    <property type="evidence" value="ECO:0007669"/>
    <property type="project" value="InterPro"/>
</dbReference>
<evidence type="ECO:0000256" key="6">
    <source>
        <dbReference type="ARBA" id="ARBA00023157"/>
    </source>
</evidence>
<evidence type="ECO:0000313" key="12">
    <source>
        <dbReference type="EMBL" id="CAI4210259.1"/>
    </source>
</evidence>
<dbReference type="PROSITE" id="PS00194">
    <property type="entry name" value="THIOREDOXIN_1"/>
    <property type="match status" value="1"/>
</dbReference>
<dbReference type="InterPro" id="IPR011679">
    <property type="entry name" value="ERp29_C"/>
</dbReference>
<dbReference type="SUPFAM" id="SSF47933">
    <property type="entry name" value="ERP29 C domain-like"/>
    <property type="match status" value="1"/>
</dbReference>
<dbReference type="Gene3D" id="3.40.30.10">
    <property type="entry name" value="Glutaredoxin"/>
    <property type="match status" value="2"/>
</dbReference>
<comment type="similarity">
    <text evidence="2 9">Belongs to the protein disulfide isomerase family.</text>
</comment>
<reference evidence="12" key="1">
    <citation type="submission" date="2022-11" db="EMBL/GenBank/DDBJ databases">
        <authorList>
            <person name="Scott C."/>
            <person name="Bruce N."/>
        </authorList>
    </citation>
    <scope>NUCLEOTIDE SEQUENCE</scope>
</reference>
<dbReference type="Gene3D" id="1.20.1150.12">
    <property type="entry name" value="Endoplasmic reticulum resident protein 29, C-terminal domain"/>
    <property type="match status" value="1"/>
</dbReference>
<dbReference type="InterPro" id="IPR005788">
    <property type="entry name" value="PDI_thioredoxin-like_dom"/>
</dbReference>
<keyword evidence="5" id="KW-0677">Repeat</keyword>
<dbReference type="PROSITE" id="PS51352">
    <property type="entry name" value="THIOREDOXIN_2"/>
    <property type="match status" value="2"/>
</dbReference>
<dbReference type="GO" id="GO:0006457">
    <property type="term" value="P:protein folding"/>
    <property type="evidence" value="ECO:0007669"/>
    <property type="project" value="TreeGrafter"/>
</dbReference>
<keyword evidence="6" id="KW-1015">Disulfide bond</keyword>
<dbReference type="EC" id="5.3.4.1" evidence="3"/>
<evidence type="ECO:0000256" key="8">
    <source>
        <dbReference type="ARBA" id="ARBA00023284"/>
    </source>
</evidence>
<evidence type="ECO:0000256" key="4">
    <source>
        <dbReference type="ARBA" id="ARBA00022729"/>
    </source>
</evidence>
<dbReference type="OrthoDB" id="10264505at2759"/>
<keyword evidence="4 10" id="KW-0732">Signal</keyword>
<name>A0A9P1M5J5_9PEZI</name>
<protein>
    <recommendedName>
        <fullName evidence="3">protein disulfide-isomerase</fullName>
        <ecNumber evidence="3">5.3.4.1</ecNumber>
    </recommendedName>
</protein>
<dbReference type="InterPro" id="IPR017937">
    <property type="entry name" value="Thioredoxin_CS"/>
</dbReference>
<dbReference type="PANTHER" id="PTHR45672:SF11">
    <property type="entry name" value="PROTEIN DISULFIDE-ISOMERASE C17H9.14C"/>
    <property type="match status" value="1"/>
</dbReference>
<evidence type="ECO:0000256" key="3">
    <source>
        <dbReference type="ARBA" id="ARBA00012723"/>
    </source>
</evidence>
<dbReference type="Proteomes" id="UP000838763">
    <property type="component" value="Unassembled WGS sequence"/>
</dbReference>
<comment type="caution">
    <text evidence="12">The sequence shown here is derived from an EMBL/GenBank/DDBJ whole genome shotgun (WGS) entry which is preliminary data.</text>
</comment>
<dbReference type="CDD" id="cd00238">
    <property type="entry name" value="ERp29c"/>
    <property type="match status" value="1"/>
</dbReference>
<dbReference type="InterPro" id="IPR036356">
    <property type="entry name" value="ERp29_C_sf"/>
</dbReference>
<dbReference type="PRINTS" id="PR00421">
    <property type="entry name" value="THIOREDOXIN"/>
</dbReference>
<evidence type="ECO:0000256" key="9">
    <source>
        <dbReference type="RuleBase" id="RU004208"/>
    </source>
</evidence>
<feature type="chain" id="PRO_5040444491" description="protein disulfide-isomerase" evidence="10">
    <location>
        <begin position="18"/>
        <end position="402"/>
    </location>
</feature>
<dbReference type="Pfam" id="PF00085">
    <property type="entry name" value="Thioredoxin"/>
    <property type="match status" value="2"/>
</dbReference>
<gene>
    <name evidence="12" type="ORF">PPNO1_LOCUS66</name>
</gene>
<dbReference type="PANTHER" id="PTHR45672">
    <property type="entry name" value="PROTEIN DISULFIDE-ISOMERASE C17H9.14C-RELATED"/>
    <property type="match status" value="1"/>
</dbReference>
<evidence type="ECO:0000256" key="1">
    <source>
        <dbReference type="ARBA" id="ARBA00001182"/>
    </source>
</evidence>
<keyword evidence="7" id="KW-0413">Isomerase</keyword>
<evidence type="ECO:0000256" key="2">
    <source>
        <dbReference type="ARBA" id="ARBA00006347"/>
    </source>
</evidence>
<evidence type="ECO:0000256" key="10">
    <source>
        <dbReference type="SAM" id="SignalP"/>
    </source>
</evidence>
<proteinExistence type="inferred from homology"/>
<organism evidence="12 13">
    <name type="scientific">Parascedosporium putredinis</name>
    <dbReference type="NCBI Taxonomy" id="1442378"/>
    <lineage>
        <taxon>Eukaryota</taxon>
        <taxon>Fungi</taxon>
        <taxon>Dikarya</taxon>
        <taxon>Ascomycota</taxon>
        <taxon>Pezizomycotina</taxon>
        <taxon>Sordariomycetes</taxon>
        <taxon>Hypocreomycetidae</taxon>
        <taxon>Microascales</taxon>
        <taxon>Microascaceae</taxon>
        <taxon>Parascedosporium</taxon>
    </lineage>
</organism>
<evidence type="ECO:0000256" key="5">
    <source>
        <dbReference type="ARBA" id="ARBA00022737"/>
    </source>
</evidence>
<dbReference type="SUPFAM" id="SSF52833">
    <property type="entry name" value="Thioredoxin-like"/>
    <property type="match status" value="2"/>
</dbReference>
<dbReference type="AlphaFoldDB" id="A0A9P1M5J5"/>
<evidence type="ECO:0000313" key="13">
    <source>
        <dbReference type="Proteomes" id="UP000838763"/>
    </source>
</evidence>
<accession>A0A9P1M5J5</accession>
<dbReference type="EMBL" id="CALLCH030000001">
    <property type="protein sequence ID" value="CAI4210259.1"/>
    <property type="molecule type" value="Genomic_DNA"/>
</dbReference>
<feature type="domain" description="Thioredoxin" evidence="11">
    <location>
        <begin position="7"/>
        <end position="129"/>
    </location>
</feature>
<dbReference type="InterPro" id="IPR051063">
    <property type="entry name" value="PDI"/>
</dbReference>
<feature type="signal peptide" evidence="10">
    <location>
        <begin position="1"/>
        <end position="17"/>
    </location>
</feature>
<evidence type="ECO:0000259" key="11">
    <source>
        <dbReference type="PROSITE" id="PS51352"/>
    </source>
</evidence>
<dbReference type="Pfam" id="PF07749">
    <property type="entry name" value="ERp29"/>
    <property type="match status" value="1"/>
</dbReference>
<sequence>MHLRSLVLSGLVAAVAAKSAVLDLIPSNFDEVVHKSGKATLVEFFAPWCGHCKNLAPVYEELAFAFEHASDKVQIAKVDADAEKSLGKRYGVQGFPTLKWFDGKSDKPEEYQGGRDLESLSNFIAEKTGVKLRKKWTPPSAVEMLNDQTLNKAVGKDKHVLVAFTAPWCGRMFYSPSLPLLFPFAQVSLTLDPLVPDCKTLAPTWEALAISFAPESDVLIAKVDCDSEGSKAACAQEGVTGFPTIKFFPKGSTESAIYNGGRAEKDLAKYINKKAGTHRVEGGGLDDAAGTVEALDVIAARFVSEGAAKLADLVAEAKKQAGSLAEEAQAKSAAYYLRVLEKLGKSAEYVEKESARLAGMLKKGGLADTKRDELQTKLNILGRFKKGEKEAEAADPNVKDEL</sequence>
<dbReference type="FunFam" id="3.40.30.10:FF:000032">
    <property type="entry name" value="Protein disulfide-isomerase A6 homolog"/>
    <property type="match status" value="1"/>
</dbReference>
<comment type="catalytic activity">
    <reaction evidence="1">
        <text>Catalyzes the rearrangement of -S-S- bonds in proteins.</text>
        <dbReference type="EC" id="5.3.4.1"/>
    </reaction>
</comment>
<dbReference type="GO" id="GO:0003756">
    <property type="term" value="F:protein disulfide isomerase activity"/>
    <property type="evidence" value="ECO:0007669"/>
    <property type="project" value="UniProtKB-EC"/>
</dbReference>
<keyword evidence="8" id="KW-0676">Redox-active center</keyword>
<dbReference type="CDD" id="cd02998">
    <property type="entry name" value="PDI_a_ERp38"/>
    <property type="match status" value="1"/>
</dbReference>
<dbReference type="InterPro" id="IPR013766">
    <property type="entry name" value="Thioredoxin_domain"/>
</dbReference>